<dbReference type="NCBIfam" id="TIGR00089">
    <property type="entry name" value="MiaB/RimO family radical SAM methylthiotransferase"/>
    <property type="match status" value="1"/>
</dbReference>
<dbReference type="GO" id="GO:0006400">
    <property type="term" value="P:tRNA modification"/>
    <property type="evidence" value="ECO:0007669"/>
    <property type="project" value="InterPro"/>
</dbReference>
<feature type="binding site" evidence="8">
    <location>
        <position position="85"/>
    </location>
    <ligand>
        <name>[4Fe-4S] cluster</name>
        <dbReference type="ChEBI" id="CHEBI:49883"/>
        <label>1</label>
    </ligand>
</feature>
<feature type="compositionally biased region" description="Basic and acidic residues" evidence="9">
    <location>
        <begin position="16"/>
        <end position="26"/>
    </location>
</feature>
<dbReference type="HAMAP" id="MF_01865">
    <property type="entry name" value="MTTase_RimO"/>
    <property type="match status" value="1"/>
</dbReference>
<comment type="similarity">
    <text evidence="8">Belongs to the methylthiotransferase family. RimO subfamily.</text>
</comment>
<dbReference type="GO" id="GO:0046872">
    <property type="term" value="F:metal ion binding"/>
    <property type="evidence" value="ECO:0007669"/>
    <property type="project" value="UniProtKB-KW"/>
</dbReference>
<dbReference type="InterPro" id="IPR012340">
    <property type="entry name" value="NA-bd_OB-fold"/>
</dbReference>
<dbReference type="CDD" id="cd01335">
    <property type="entry name" value="Radical_SAM"/>
    <property type="match status" value="1"/>
</dbReference>
<dbReference type="AlphaFoldDB" id="A0A2S0VLD3"/>
<dbReference type="InterPro" id="IPR007197">
    <property type="entry name" value="rSAM"/>
</dbReference>
<evidence type="ECO:0000256" key="4">
    <source>
        <dbReference type="ARBA" id="ARBA00022691"/>
    </source>
</evidence>
<dbReference type="SMART" id="SM00729">
    <property type="entry name" value="Elp3"/>
    <property type="match status" value="1"/>
</dbReference>
<dbReference type="GO" id="GO:0005829">
    <property type="term" value="C:cytosol"/>
    <property type="evidence" value="ECO:0007669"/>
    <property type="project" value="TreeGrafter"/>
</dbReference>
<evidence type="ECO:0000256" key="9">
    <source>
        <dbReference type="SAM" id="MobiDB-lite"/>
    </source>
</evidence>
<dbReference type="OrthoDB" id="9805215at2"/>
<comment type="catalytic activity">
    <reaction evidence="8">
        <text>L-aspartate(89)-[ribosomal protein uS12]-hydrogen + (sulfur carrier)-SH + AH2 + 2 S-adenosyl-L-methionine = 3-methylsulfanyl-L-aspartate(89)-[ribosomal protein uS12]-hydrogen + (sulfur carrier)-H + 5'-deoxyadenosine + L-methionine + A + S-adenosyl-L-homocysteine + 2 H(+)</text>
        <dbReference type="Rhea" id="RHEA:37087"/>
        <dbReference type="Rhea" id="RHEA-COMP:10460"/>
        <dbReference type="Rhea" id="RHEA-COMP:10461"/>
        <dbReference type="Rhea" id="RHEA-COMP:14737"/>
        <dbReference type="Rhea" id="RHEA-COMP:14739"/>
        <dbReference type="ChEBI" id="CHEBI:13193"/>
        <dbReference type="ChEBI" id="CHEBI:15378"/>
        <dbReference type="ChEBI" id="CHEBI:17319"/>
        <dbReference type="ChEBI" id="CHEBI:17499"/>
        <dbReference type="ChEBI" id="CHEBI:29917"/>
        <dbReference type="ChEBI" id="CHEBI:29961"/>
        <dbReference type="ChEBI" id="CHEBI:57844"/>
        <dbReference type="ChEBI" id="CHEBI:57856"/>
        <dbReference type="ChEBI" id="CHEBI:59789"/>
        <dbReference type="ChEBI" id="CHEBI:64428"/>
        <dbReference type="ChEBI" id="CHEBI:73599"/>
        <dbReference type="EC" id="2.8.4.4"/>
    </reaction>
</comment>
<feature type="domain" description="MTTase N-terminal" evidence="11">
    <location>
        <begin position="40"/>
        <end position="150"/>
    </location>
</feature>
<feature type="binding site" evidence="8">
    <location>
        <position position="182"/>
    </location>
    <ligand>
        <name>[4Fe-4S] cluster</name>
        <dbReference type="ChEBI" id="CHEBI:49883"/>
        <label>2</label>
        <note>4Fe-4S-S-AdoMet</note>
    </ligand>
</feature>
<dbReference type="Gene3D" id="3.80.30.20">
    <property type="entry name" value="tm_1862 like domain"/>
    <property type="match status" value="1"/>
</dbReference>
<evidence type="ECO:0000256" key="2">
    <source>
        <dbReference type="ARBA" id="ARBA00022490"/>
    </source>
</evidence>
<dbReference type="SUPFAM" id="SSF102114">
    <property type="entry name" value="Radical SAM enzymes"/>
    <property type="match status" value="1"/>
</dbReference>
<feature type="domain" description="TRAM" evidence="10">
    <location>
        <begin position="408"/>
        <end position="473"/>
    </location>
</feature>
<dbReference type="FunFam" id="3.40.50.12160:FF:000002">
    <property type="entry name" value="Ribosomal protein S12 methylthiotransferase RimO"/>
    <property type="match status" value="1"/>
</dbReference>
<evidence type="ECO:0000256" key="5">
    <source>
        <dbReference type="ARBA" id="ARBA00022723"/>
    </source>
</evidence>
<keyword evidence="13" id="KW-0689">Ribosomal protein</keyword>
<dbReference type="SFLD" id="SFLDF00274">
    <property type="entry name" value="ribosomal_protein_S12_methylth"/>
    <property type="match status" value="1"/>
</dbReference>
<keyword evidence="13" id="KW-0687">Ribonucleoprotein</keyword>
<dbReference type="InterPro" id="IPR005839">
    <property type="entry name" value="Methylthiotransferase"/>
</dbReference>
<sequence>MTVEQFDPKQTTTMDTPKKVLADQAEKAQSSSDAIENTSGRIGFVSLGCPKNTVDSERILTQLRADGYEVTPSYNDADMVIVNTCGFIDSAVQESLDTIGEALAENGKVLVTGCLGAKEDQIREIHPSVLGITGPHAYENVMEQVHHHVPKPPKNEFTSLIPDTGVKLTPRHFAYLKISEGCNHRCTFCIIPSFRGDLVSRPIGEILDEAKRLKAAGVNELLIISQDTSAYGVDVKYRTGFWDGQPVKTSMQGLCEALSALGIWVRLHYVYPYPHVDKIIPLMAQGKILPYLDIPFQHASPAVLKRMKRPAAAERVLDRIKKWREICPELVIRSTFIVGFPGETEQDFQLLLDWLQEAQLDRVGCFKYSPVEGATANELDDQISEEVKEERFQRFMLLQQQISQAKLAEKIGWEMQVLVDEVDEEGAIARTYADAPEIDGVVYLNGVTDVKVGDFVDVRITHSDEYDLWAELV</sequence>
<dbReference type="EC" id="2.8.4.4" evidence="8"/>
<keyword evidence="5 8" id="KW-0479">Metal-binding</keyword>
<gene>
    <name evidence="8" type="primary">rimO</name>
    <name evidence="13" type="ORF">C2869_00420</name>
</gene>
<keyword evidence="2 8" id="KW-0963">Cytoplasm</keyword>
<evidence type="ECO:0000259" key="10">
    <source>
        <dbReference type="PROSITE" id="PS50926"/>
    </source>
</evidence>
<dbReference type="GO" id="GO:0051539">
    <property type="term" value="F:4 iron, 4 sulfur cluster binding"/>
    <property type="evidence" value="ECO:0007669"/>
    <property type="project" value="UniProtKB-UniRule"/>
</dbReference>
<dbReference type="FunFam" id="3.80.30.20:FF:000001">
    <property type="entry name" value="tRNA-2-methylthio-N(6)-dimethylallyladenosine synthase 2"/>
    <property type="match status" value="1"/>
</dbReference>
<dbReference type="GO" id="GO:0005840">
    <property type="term" value="C:ribosome"/>
    <property type="evidence" value="ECO:0007669"/>
    <property type="project" value="UniProtKB-KW"/>
</dbReference>
<evidence type="ECO:0000256" key="8">
    <source>
        <dbReference type="HAMAP-Rule" id="MF_01865"/>
    </source>
</evidence>
<dbReference type="PROSITE" id="PS50926">
    <property type="entry name" value="TRAM"/>
    <property type="match status" value="1"/>
</dbReference>
<dbReference type="InterPro" id="IPR058240">
    <property type="entry name" value="rSAM_sf"/>
</dbReference>
<evidence type="ECO:0000259" key="12">
    <source>
        <dbReference type="PROSITE" id="PS51918"/>
    </source>
</evidence>
<evidence type="ECO:0000256" key="1">
    <source>
        <dbReference type="ARBA" id="ARBA00022485"/>
    </source>
</evidence>
<name>A0A2S0VLD3_9ALTE</name>
<feature type="binding site" evidence="8">
    <location>
        <position position="186"/>
    </location>
    <ligand>
        <name>[4Fe-4S] cluster</name>
        <dbReference type="ChEBI" id="CHEBI:49883"/>
        <label>2</label>
        <note>4Fe-4S-S-AdoMet</note>
    </ligand>
</feature>
<dbReference type="EMBL" id="CP026604">
    <property type="protein sequence ID" value="AWB64995.1"/>
    <property type="molecule type" value="Genomic_DNA"/>
</dbReference>
<dbReference type="SFLD" id="SFLDS00029">
    <property type="entry name" value="Radical_SAM"/>
    <property type="match status" value="1"/>
</dbReference>
<accession>A0A2S0VLD3</accession>
<dbReference type="InterPro" id="IPR013848">
    <property type="entry name" value="Methylthiotransferase_N"/>
</dbReference>
<feature type="domain" description="Radical SAM core" evidence="12">
    <location>
        <begin position="168"/>
        <end position="405"/>
    </location>
</feature>
<organism evidence="13 14">
    <name type="scientific">Saccharobesus litoralis</name>
    <dbReference type="NCBI Taxonomy" id="2172099"/>
    <lineage>
        <taxon>Bacteria</taxon>
        <taxon>Pseudomonadati</taxon>
        <taxon>Pseudomonadota</taxon>
        <taxon>Gammaproteobacteria</taxon>
        <taxon>Alteromonadales</taxon>
        <taxon>Alteromonadaceae</taxon>
        <taxon>Saccharobesus</taxon>
    </lineage>
</organism>
<dbReference type="PROSITE" id="PS51918">
    <property type="entry name" value="RADICAL_SAM"/>
    <property type="match status" value="1"/>
</dbReference>
<reference evidence="13 14" key="1">
    <citation type="submission" date="2018-01" db="EMBL/GenBank/DDBJ databases">
        <title>Genome sequence of a Cantenovulum-like bacteria.</title>
        <authorList>
            <person name="Tan W.R."/>
            <person name="Lau N.-S."/>
            <person name="Go F."/>
            <person name="Amirul A.-A.A."/>
        </authorList>
    </citation>
    <scope>NUCLEOTIDE SEQUENCE [LARGE SCALE GENOMIC DNA]</scope>
    <source>
        <strain evidence="13 14">CCB-QB4</strain>
    </source>
</reference>
<evidence type="ECO:0000259" key="11">
    <source>
        <dbReference type="PROSITE" id="PS51449"/>
    </source>
</evidence>
<dbReference type="InterPro" id="IPR005840">
    <property type="entry name" value="Ribosomal_uS12_MeSTrfase_RimO"/>
</dbReference>
<dbReference type="Pfam" id="PF00919">
    <property type="entry name" value="UPF0004"/>
    <property type="match status" value="1"/>
</dbReference>
<dbReference type="Proteomes" id="UP000244441">
    <property type="component" value="Chromosome"/>
</dbReference>
<evidence type="ECO:0000313" key="14">
    <source>
        <dbReference type="Proteomes" id="UP000244441"/>
    </source>
</evidence>
<keyword evidence="14" id="KW-1185">Reference proteome</keyword>
<evidence type="ECO:0000313" key="13">
    <source>
        <dbReference type="EMBL" id="AWB64995.1"/>
    </source>
</evidence>
<dbReference type="GO" id="GO:0035599">
    <property type="term" value="F:aspartic acid methylthiotransferase activity"/>
    <property type="evidence" value="ECO:0007669"/>
    <property type="project" value="TreeGrafter"/>
</dbReference>
<dbReference type="Pfam" id="PF18693">
    <property type="entry name" value="TRAM_2"/>
    <property type="match status" value="1"/>
</dbReference>
<proteinExistence type="inferred from homology"/>
<dbReference type="Gene3D" id="3.40.50.12160">
    <property type="entry name" value="Methylthiotransferase, N-terminal domain"/>
    <property type="match status" value="1"/>
</dbReference>
<dbReference type="InterPro" id="IPR023404">
    <property type="entry name" value="rSAM_horseshoe"/>
</dbReference>
<dbReference type="PROSITE" id="PS51449">
    <property type="entry name" value="MTTASE_N"/>
    <property type="match status" value="1"/>
</dbReference>
<dbReference type="NCBIfam" id="TIGR01125">
    <property type="entry name" value="30S ribosomal protein S12 methylthiotransferase RimO"/>
    <property type="match status" value="1"/>
</dbReference>
<dbReference type="PROSITE" id="PS01278">
    <property type="entry name" value="MTTASE_RADICAL"/>
    <property type="match status" value="1"/>
</dbReference>
<feature type="binding site" evidence="8">
    <location>
        <position position="49"/>
    </location>
    <ligand>
        <name>[4Fe-4S] cluster</name>
        <dbReference type="ChEBI" id="CHEBI:49883"/>
        <label>1</label>
    </ligand>
</feature>
<keyword evidence="3 8" id="KW-0808">Transferase</keyword>
<comment type="subcellular location">
    <subcellularLocation>
        <location evidence="8">Cytoplasm</location>
    </subcellularLocation>
</comment>
<evidence type="ECO:0000256" key="7">
    <source>
        <dbReference type="ARBA" id="ARBA00023014"/>
    </source>
</evidence>
<dbReference type="PANTHER" id="PTHR43837">
    <property type="entry name" value="RIBOSOMAL PROTEIN S12 METHYLTHIOTRANSFERASE RIMO"/>
    <property type="match status" value="1"/>
</dbReference>
<evidence type="ECO:0000256" key="6">
    <source>
        <dbReference type="ARBA" id="ARBA00023004"/>
    </source>
</evidence>
<dbReference type="InterPro" id="IPR006638">
    <property type="entry name" value="Elp3/MiaA/NifB-like_rSAM"/>
</dbReference>
<dbReference type="PANTHER" id="PTHR43837:SF1">
    <property type="entry name" value="RIBOSOMAL PROTEIN US12 METHYLTHIOTRANSFERASE RIMO"/>
    <property type="match status" value="1"/>
</dbReference>
<dbReference type="KEGG" id="cate:C2869_00420"/>
<keyword evidence="7 8" id="KW-0411">Iron-sulfur</keyword>
<keyword evidence="1 8" id="KW-0004">4Fe-4S</keyword>
<dbReference type="SFLD" id="SFLDG01061">
    <property type="entry name" value="methylthiotransferase"/>
    <property type="match status" value="1"/>
</dbReference>
<dbReference type="RefSeq" id="WP_108601074.1">
    <property type="nucleotide sequence ID" value="NZ_CP026604.1"/>
</dbReference>
<dbReference type="SFLD" id="SFLDG01082">
    <property type="entry name" value="B12-binding_domain_containing"/>
    <property type="match status" value="1"/>
</dbReference>
<keyword evidence="4 8" id="KW-0949">S-adenosyl-L-methionine</keyword>
<dbReference type="FunFam" id="2.40.50.140:FF:000060">
    <property type="entry name" value="Ribosomal protein S12 methylthiotransferase RimO"/>
    <property type="match status" value="1"/>
</dbReference>
<dbReference type="InterPro" id="IPR038135">
    <property type="entry name" value="Methylthiotransferase_N_sf"/>
</dbReference>
<dbReference type="Gene3D" id="2.40.50.140">
    <property type="entry name" value="Nucleic acid-binding proteins"/>
    <property type="match status" value="1"/>
</dbReference>
<dbReference type="Pfam" id="PF04055">
    <property type="entry name" value="Radical_SAM"/>
    <property type="match status" value="1"/>
</dbReference>
<feature type="binding site" evidence="8">
    <location>
        <position position="114"/>
    </location>
    <ligand>
        <name>[4Fe-4S] cluster</name>
        <dbReference type="ChEBI" id="CHEBI:49883"/>
        <label>1</label>
    </ligand>
</feature>
<comment type="function">
    <text evidence="8">Catalyzes the methylthiolation of an aspartic acid residue of ribosomal protein uS12.</text>
</comment>
<keyword evidence="6 8" id="KW-0408">Iron</keyword>
<dbReference type="GO" id="GO:0103039">
    <property type="term" value="F:protein methylthiotransferase activity"/>
    <property type="evidence" value="ECO:0007669"/>
    <property type="project" value="UniProtKB-EC"/>
</dbReference>
<feature type="region of interest" description="Disordered" evidence="9">
    <location>
        <begin position="1"/>
        <end position="34"/>
    </location>
</feature>
<protein>
    <recommendedName>
        <fullName evidence="8">Ribosomal protein uS12 methylthiotransferase RimO</fullName>
        <shortName evidence="8">uS12 MTTase</shortName>
        <shortName evidence="8">uS12 methylthiotransferase</shortName>
        <ecNumber evidence="8">2.8.4.4</ecNumber>
    </recommendedName>
    <alternativeName>
        <fullName evidence="8">Ribosomal protein uS12 (aspartate-C(3))-methylthiotransferase</fullName>
    </alternativeName>
    <alternativeName>
        <fullName evidence="8">Ribosome maturation factor RimO</fullName>
    </alternativeName>
</protein>
<dbReference type="InterPro" id="IPR002792">
    <property type="entry name" value="TRAM_dom"/>
</dbReference>
<comment type="cofactor">
    <cofactor evidence="8">
        <name>[4Fe-4S] cluster</name>
        <dbReference type="ChEBI" id="CHEBI:49883"/>
    </cofactor>
    <text evidence="8">Binds 2 [4Fe-4S] clusters. One cluster is coordinated with 3 cysteines and an exchangeable S-adenosyl-L-methionine.</text>
</comment>
<feature type="binding site" evidence="8">
    <location>
        <position position="189"/>
    </location>
    <ligand>
        <name>[4Fe-4S] cluster</name>
        <dbReference type="ChEBI" id="CHEBI:49883"/>
        <label>2</label>
        <note>4Fe-4S-S-AdoMet</note>
    </ligand>
</feature>
<dbReference type="InterPro" id="IPR020612">
    <property type="entry name" value="Methylthiotransferase_CS"/>
</dbReference>
<evidence type="ECO:0000256" key="3">
    <source>
        <dbReference type="ARBA" id="ARBA00022679"/>
    </source>
</evidence>